<accession>A0A8R1W577</accession>
<feature type="repeat" description="ANK" evidence="3">
    <location>
        <begin position="418"/>
        <end position="450"/>
    </location>
</feature>
<feature type="repeat" description="ANK" evidence="3">
    <location>
        <begin position="247"/>
        <end position="279"/>
    </location>
</feature>
<proteinExistence type="predicted"/>
<reference evidence="4" key="2">
    <citation type="submission" date="2022-06" db="UniProtKB">
        <authorList>
            <consortium name="EnsemblMetazoa"/>
        </authorList>
    </citation>
    <scope>IDENTIFICATION</scope>
</reference>
<dbReference type="EnsemblMetazoa" id="XM_001945955.5">
    <property type="protein sequence ID" value="XP_001945990.2"/>
    <property type="gene ID" value="LOC100161325"/>
</dbReference>
<dbReference type="InterPro" id="IPR036770">
    <property type="entry name" value="Ankyrin_rpt-contain_sf"/>
</dbReference>
<name>A0A8R1W577_ACYPI</name>
<evidence type="ECO:0000313" key="4">
    <source>
        <dbReference type="EnsemblMetazoa" id="XP_001945990.2"/>
    </source>
</evidence>
<dbReference type="InterPro" id="IPR002110">
    <property type="entry name" value="Ankyrin_rpt"/>
</dbReference>
<keyword evidence="2 3" id="KW-0040">ANK repeat</keyword>
<dbReference type="PANTHER" id="PTHR24198">
    <property type="entry name" value="ANKYRIN REPEAT AND PROTEIN KINASE DOMAIN-CONTAINING PROTEIN"/>
    <property type="match status" value="1"/>
</dbReference>
<keyword evidence="5" id="KW-1185">Reference proteome</keyword>
<evidence type="ECO:0000256" key="2">
    <source>
        <dbReference type="ARBA" id="ARBA00023043"/>
    </source>
</evidence>
<sequence length="598" mass="65965">MRVLYNYRKRTSALASDLRAAIELGNYAAVKRSITRNRRLTHCPIGRAADRPVHVAAMSGHRHIVRLLLNRGANPNARNKYMKTPAHLCVLHCKHEVVELLIGHGADPAATDSADNTPLDLATLMNEIRCLDVLLNCAMPKSVVNKAFYKAAARDNIILMNKLLNRGADIDYKDASTGFTALLLVAKSKNVRITQFLLEKGADPMVHDLYGWTCLHFVVFYEFPDRILKTILLQTCGRELIDSRTFKQETALHLAARRGNGTAAVTLLRAGARVDLLDHKSRTPLLTALHWQNNAMVRLMVLAGANVNRVPGSTRAPLHTVVARNNLLLTRLMLEHGSVVVDLHNDDLNWTVIHSACESGDENMLKCLLAYVEPHVLQVLHVGGWPRPPLVVAASSGHRPAVDVLLACGVDVNARCGNGETALHAAARGNWPDLVDRLLDAGACVDARDAITGRRPLDVAVYTWGRHFTVTTQLVHSMRLGKAVVRHDLDAVEFLLACGVSPNMTTEAFGSPLHVAVRHRRYRMMATILSSNRCRTAVRHNGATPLDYAVAMGDDRAAKMILWRDQRRSRCRHPSLTAVAPSAKQTLQKAAAHRRASI</sequence>
<feature type="repeat" description="ANK" evidence="3">
    <location>
        <begin position="48"/>
        <end position="80"/>
    </location>
</feature>
<evidence type="ECO:0000256" key="3">
    <source>
        <dbReference type="PROSITE-ProRule" id="PRU00023"/>
    </source>
</evidence>
<evidence type="ECO:0000256" key="1">
    <source>
        <dbReference type="ARBA" id="ARBA00022737"/>
    </source>
</evidence>
<dbReference type="Pfam" id="PF13637">
    <property type="entry name" value="Ank_4"/>
    <property type="match status" value="1"/>
</dbReference>
<dbReference type="Proteomes" id="UP000007819">
    <property type="component" value="Chromosome A2"/>
</dbReference>
<dbReference type="GeneID" id="100161325"/>
<feature type="repeat" description="ANK" evidence="3">
    <location>
        <begin position="81"/>
        <end position="113"/>
    </location>
</feature>
<protein>
    <submittedName>
        <fullName evidence="4">Uncharacterized protein</fullName>
    </submittedName>
</protein>
<dbReference type="AlphaFoldDB" id="A0A8R1W577"/>
<dbReference type="SUPFAM" id="SSF48403">
    <property type="entry name" value="Ankyrin repeat"/>
    <property type="match status" value="2"/>
</dbReference>
<reference evidence="5" key="1">
    <citation type="submission" date="2010-06" db="EMBL/GenBank/DDBJ databases">
        <authorList>
            <person name="Jiang H."/>
            <person name="Abraham K."/>
            <person name="Ali S."/>
            <person name="Alsbrooks S.L."/>
            <person name="Anim B.N."/>
            <person name="Anosike U.S."/>
            <person name="Attaway T."/>
            <person name="Bandaranaike D.P."/>
            <person name="Battles P.K."/>
            <person name="Bell S.N."/>
            <person name="Bell A.V."/>
            <person name="Beltran B."/>
            <person name="Bickham C."/>
            <person name="Bustamante Y."/>
            <person name="Caleb T."/>
            <person name="Canada A."/>
            <person name="Cardenas V."/>
            <person name="Carter K."/>
            <person name="Chacko J."/>
            <person name="Chandrabose M.N."/>
            <person name="Chavez D."/>
            <person name="Chavez A."/>
            <person name="Chen L."/>
            <person name="Chu H.-S."/>
            <person name="Claassen K.J."/>
            <person name="Cockrell R."/>
            <person name="Collins M."/>
            <person name="Cooper J.A."/>
            <person name="Cree A."/>
            <person name="Curry S.M."/>
            <person name="Da Y."/>
            <person name="Dao M.D."/>
            <person name="Das B."/>
            <person name="Davila M.-L."/>
            <person name="Davy-Carroll L."/>
            <person name="Denson S."/>
            <person name="Dinh H."/>
            <person name="Ebong V.E."/>
            <person name="Edwards J.R."/>
            <person name="Egan A."/>
            <person name="El-Daye J."/>
            <person name="Escobedo L."/>
            <person name="Fernandez S."/>
            <person name="Fernando P.R."/>
            <person name="Flagg N."/>
            <person name="Forbes L.D."/>
            <person name="Fowler R.G."/>
            <person name="Fu Q."/>
            <person name="Gabisi R.A."/>
            <person name="Ganer J."/>
            <person name="Garbino Pronczuk A."/>
            <person name="Garcia R.M."/>
            <person name="Garner T."/>
            <person name="Garrett T.E."/>
            <person name="Gonzalez D.A."/>
            <person name="Hamid H."/>
            <person name="Hawkins E.S."/>
            <person name="Hirani K."/>
            <person name="Hogues M.E."/>
            <person name="Hollins B."/>
            <person name="Hsiao C.-H."/>
            <person name="Jabil R."/>
            <person name="James M.L."/>
            <person name="Jhangiani S.N."/>
            <person name="Johnson B."/>
            <person name="Johnson Q."/>
            <person name="Joshi V."/>
            <person name="Kalu J.B."/>
            <person name="Kam C."/>
            <person name="Kashfia A."/>
            <person name="Keebler J."/>
            <person name="Kisamo H."/>
            <person name="Kovar C.L."/>
            <person name="Lago L.A."/>
            <person name="Lai C.-Y."/>
            <person name="Laidlaw J."/>
            <person name="Lara F."/>
            <person name="Le T.-K."/>
            <person name="Lee S.L."/>
            <person name="Legall F.H."/>
            <person name="Lemon S.J."/>
            <person name="Lewis L.R."/>
            <person name="Li B."/>
            <person name="Liu Y."/>
            <person name="Liu Y.-S."/>
            <person name="Lopez J."/>
            <person name="Lozado R.J."/>
            <person name="Lu J."/>
            <person name="Madu R.C."/>
            <person name="Maheshwari M."/>
            <person name="Maheshwari R."/>
            <person name="Malloy K."/>
            <person name="Martinez E."/>
            <person name="Mathew T."/>
            <person name="Mercado I.C."/>
            <person name="Mercado C."/>
            <person name="Meyer B."/>
            <person name="Montgomery K."/>
            <person name="Morgan M.B."/>
            <person name="Munidasa M."/>
            <person name="Nazareth L.V."/>
            <person name="Nelson J."/>
            <person name="Ng B.M."/>
            <person name="Nguyen N.B."/>
            <person name="Nguyen P.Q."/>
            <person name="Nguyen T."/>
            <person name="Obregon M."/>
            <person name="Okwuonu G.O."/>
            <person name="Onwere C.G."/>
            <person name="Orozco G."/>
            <person name="Parra A."/>
            <person name="Patel S."/>
            <person name="Patil S."/>
            <person name="Perez A."/>
            <person name="Perez Y."/>
            <person name="Pham C."/>
            <person name="Primus E.L."/>
            <person name="Pu L.-L."/>
            <person name="Puazo M."/>
            <person name="Qin X."/>
            <person name="Quiroz J.B."/>
            <person name="Reese J."/>
            <person name="Richards S."/>
            <person name="Rives C.M."/>
            <person name="Robberts R."/>
            <person name="Ruiz S.J."/>
            <person name="Ruiz M.J."/>
            <person name="Santibanez J."/>
            <person name="Schneider B.W."/>
            <person name="Sisson I."/>
            <person name="Smith M."/>
            <person name="Sodergren E."/>
            <person name="Song X.-Z."/>
            <person name="Song B.B."/>
            <person name="Summersgill H."/>
            <person name="Thelus R."/>
            <person name="Thornton R.D."/>
            <person name="Trejos Z.Y."/>
            <person name="Usmani K."/>
            <person name="Vattathil S."/>
            <person name="Villasana D."/>
            <person name="Walker D.L."/>
            <person name="Wang S."/>
            <person name="Wang K."/>
            <person name="White C.S."/>
            <person name="Williams A.C."/>
            <person name="Williamson J."/>
            <person name="Wilson K."/>
            <person name="Woghiren I.O."/>
            <person name="Woodworth J.R."/>
            <person name="Worley K.C."/>
            <person name="Wright R.A."/>
            <person name="Wu W."/>
            <person name="Young L."/>
            <person name="Zhang L."/>
            <person name="Zhang J."/>
            <person name="Zhu Y."/>
            <person name="Muzny D.M."/>
            <person name="Weinstock G."/>
            <person name="Gibbs R.A."/>
        </authorList>
    </citation>
    <scope>NUCLEOTIDE SEQUENCE [LARGE SCALE GENOMIC DNA]</scope>
    <source>
        <strain evidence="5">LSR1</strain>
    </source>
</reference>
<dbReference type="Pfam" id="PF12796">
    <property type="entry name" value="Ank_2"/>
    <property type="match status" value="5"/>
</dbReference>
<dbReference type="OrthoDB" id="194358at2759"/>
<dbReference type="RefSeq" id="XP_001945990.2">
    <property type="nucleotide sequence ID" value="XM_001945955.5"/>
</dbReference>
<dbReference type="Gene3D" id="1.25.40.20">
    <property type="entry name" value="Ankyrin repeat-containing domain"/>
    <property type="match status" value="5"/>
</dbReference>
<dbReference type="PROSITE" id="PS50297">
    <property type="entry name" value="ANK_REP_REGION"/>
    <property type="match status" value="4"/>
</dbReference>
<dbReference type="SMART" id="SM00248">
    <property type="entry name" value="ANK"/>
    <property type="match status" value="14"/>
</dbReference>
<organism evidence="4 5">
    <name type="scientific">Acyrthosiphon pisum</name>
    <name type="common">Pea aphid</name>
    <dbReference type="NCBI Taxonomy" id="7029"/>
    <lineage>
        <taxon>Eukaryota</taxon>
        <taxon>Metazoa</taxon>
        <taxon>Ecdysozoa</taxon>
        <taxon>Arthropoda</taxon>
        <taxon>Hexapoda</taxon>
        <taxon>Insecta</taxon>
        <taxon>Pterygota</taxon>
        <taxon>Neoptera</taxon>
        <taxon>Paraneoptera</taxon>
        <taxon>Hemiptera</taxon>
        <taxon>Sternorrhyncha</taxon>
        <taxon>Aphidomorpha</taxon>
        <taxon>Aphidoidea</taxon>
        <taxon>Aphididae</taxon>
        <taxon>Macrosiphini</taxon>
        <taxon>Acyrthosiphon</taxon>
    </lineage>
</organism>
<dbReference type="PROSITE" id="PS50088">
    <property type="entry name" value="ANK_REPEAT"/>
    <property type="match status" value="5"/>
</dbReference>
<feature type="repeat" description="ANK" evidence="3">
    <location>
        <begin position="177"/>
        <end position="209"/>
    </location>
</feature>
<dbReference type="KEGG" id="api:100161325"/>
<keyword evidence="1" id="KW-0677">Repeat</keyword>
<dbReference type="PANTHER" id="PTHR24198:SF165">
    <property type="entry name" value="ANKYRIN REPEAT-CONTAINING PROTEIN-RELATED"/>
    <property type="match status" value="1"/>
</dbReference>
<evidence type="ECO:0000313" key="5">
    <source>
        <dbReference type="Proteomes" id="UP000007819"/>
    </source>
</evidence>